<dbReference type="STRING" id="44574.AAW31_04195"/>
<evidence type="ECO:0000313" key="3">
    <source>
        <dbReference type="EMBL" id="SFM77777.1"/>
    </source>
</evidence>
<feature type="compositionally biased region" description="Basic and acidic residues" evidence="1">
    <location>
        <begin position="104"/>
        <end position="127"/>
    </location>
</feature>
<reference evidence="4" key="1">
    <citation type="submission" date="2016-10" db="EMBL/GenBank/DDBJ databases">
        <authorList>
            <person name="Varghese N."/>
            <person name="Submissions S."/>
        </authorList>
    </citation>
    <scope>NUCLEOTIDE SEQUENCE [LARGE SCALE GENOMIC DNA]</scope>
    <source>
        <strain evidence="4">Nm44</strain>
    </source>
</reference>
<dbReference type="AlphaFoldDB" id="A0A1I4TMJ2"/>
<evidence type="ECO:0000256" key="1">
    <source>
        <dbReference type="SAM" id="MobiDB-lite"/>
    </source>
</evidence>
<accession>A0A1I4TMJ2</accession>
<protein>
    <recommendedName>
        <fullName evidence="2">DUF4398 domain-containing protein</fullName>
    </recommendedName>
</protein>
<sequence>MINKIALLKKTLPVTLWIIGSVILLAACASPTPARLAISSADEAYDRAISAEGAKYAPLPMHLAKDKLDHAKSSLAKKDYDIARRLAEEAQVDARLAESTALSERAKSQAQEVDKAIEDLRRESNIR</sequence>
<dbReference type="Proteomes" id="UP000183287">
    <property type="component" value="Unassembled WGS sequence"/>
</dbReference>
<dbReference type="Gene3D" id="1.20.1270.390">
    <property type="match status" value="1"/>
</dbReference>
<keyword evidence="4" id="KW-1185">Reference proteome</keyword>
<evidence type="ECO:0000313" key="4">
    <source>
        <dbReference type="Proteomes" id="UP000183287"/>
    </source>
</evidence>
<name>A0A1I4TMJ2_9PROT</name>
<evidence type="ECO:0000259" key="2">
    <source>
        <dbReference type="Pfam" id="PF14346"/>
    </source>
</evidence>
<dbReference type="OrthoDB" id="9914396at2"/>
<dbReference type="RefSeq" id="WP_074906523.1">
    <property type="nucleotide sequence ID" value="NZ_FOUB01000052.1"/>
</dbReference>
<gene>
    <name evidence="3" type="ORF">SAMN05421863_105219</name>
</gene>
<feature type="domain" description="DUF4398" evidence="2">
    <location>
        <begin position="37"/>
        <end position="112"/>
    </location>
</feature>
<feature type="region of interest" description="Disordered" evidence="1">
    <location>
        <begin position="101"/>
        <end position="127"/>
    </location>
</feature>
<dbReference type="PROSITE" id="PS51257">
    <property type="entry name" value="PROKAR_LIPOPROTEIN"/>
    <property type="match status" value="1"/>
</dbReference>
<dbReference type="EMBL" id="FOUB01000052">
    <property type="protein sequence ID" value="SFM77777.1"/>
    <property type="molecule type" value="Genomic_DNA"/>
</dbReference>
<proteinExistence type="predicted"/>
<organism evidence="3 4">
    <name type="scientific">Nitrosomonas communis</name>
    <dbReference type="NCBI Taxonomy" id="44574"/>
    <lineage>
        <taxon>Bacteria</taxon>
        <taxon>Pseudomonadati</taxon>
        <taxon>Pseudomonadota</taxon>
        <taxon>Betaproteobacteria</taxon>
        <taxon>Nitrosomonadales</taxon>
        <taxon>Nitrosomonadaceae</taxon>
        <taxon>Nitrosomonas</taxon>
    </lineage>
</organism>
<dbReference type="InterPro" id="IPR025511">
    <property type="entry name" value="DUF4398"/>
</dbReference>
<dbReference type="Pfam" id="PF14346">
    <property type="entry name" value="DUF4398"/>
    <property type="match status" value="1"/>
</dbReference>